<dbReference type="EMBL" id="KN571204">
    <property type="protein sequence ID" value="KHJ83901.1"/>
    <property type="molecule type" value="Genomic_DNA"/>
</dbReference>
<dbReference type="Proteomes" id="UP000053660">
    <property type="component" value="Unassembled WGS sequence"/>
</dbReference>
<organism evidence="1 2">
    <name type="scientific">Oesophagostomum dentatum</name>
    <name type="common">Nodular worm</name>
    <dbReference type="NCBI Taxonomy" id="61180"/>
    <lineage>
        <taxon>Eukaryota</taxon>
        <taxon>Metazoa</taxon>
        <taxon>Ecdysozoa</taxon>
        <taxon>Nematoda</taxon>
        <taxon>Chromadorea</taxon>
        <taxon>Rhabditida</taxon>
        <taxon>Rhabditina</taxon>
        <taxon>Rhabditomorpha</taxon>
        <taxon>Strongyloidea</taxon>
        <taxon>Strongylidae</taxon>
        <taxon>Oesophagostomum</taxon>
    </lineage>
</organism>
<name>A0A0B1SJ33_OESDE</name>
<accession>A0A0B1SJ33</accession>
<evidence type="ECO:0000313" key="2">
    <source>
        <dbReference type="Proteomes" id="UP000053660"/>
    </source>
</evidence>
<reference evidence="1 2" key="1">
    <citation type="submission" date="2014-03" db="EMBL/GenBank/DDBJ databases">
        <title>Draft genome of the hookworm Oesophagostomum dentatum.</title>
        <authorList>
            <person name="Mitreva M."/>
        </authorList>
    </citation>
    <scope>NUCLEOTIDE SEQUENCE [LARGE SCALE GENOMIC DNA]</scope>
    <source>
        <strain evidence="1 2">OD-Hann</strain>
    </source>
</reference>
<protein>
    <submittedName>
        <fullName evidence="1">Uncharacterized protein</fullName>
    </submittedName>
</protein>
<dbReference type="AlphaFoldDB" id="A0A0B1SJ33"/>
<keyword evidence="2" id="KW-1185">Reference proteome</keyword>
<gene>
    <name evidence="1" type="ORF">OESDEN_16392</name>
</gene>
<sequence>MLKDIIKEISKNLKEGEITVRQLNQILRHYKVSFHTDVRKHLKWICNITGEELFLIIVTPLFFKCI</sequence>
<evidence type="ECO:0000313" key="1">
    <source>
        <dbReference type="EMBL" id="KHJ83901.1"/>
    </source>
</evidence>
<proteinExistence type="predicted"/>